<reference evidence="3 4" key="1">
    <citation type="journal article" date="2015" name="Nature">
        <title>rRNA introns, odd ribosomes, and small enigmatic genomes across a large radiation of phyla.</title>
        <authorList>
            <person name="Brown C.T."/>
            <person name="Hug L.A."/>
            <person name="Thomas B.C."/>
            <person name="Sharon I."/>
            <person name="Castelle C.J."/>
            <person name="Singh A."/>
            <person name="Wilkins M.J."/>
            <person name="Williams K.H."/>
            <person name="Banfield J.F."/>
        </authorList>
    </citation>
    <scope>NUCLEOTIDE SEQUENCE [LARGE SCALE GENOMIC DNA]</scope>
</reference>
<name>A0A0G0ZGV1_9BACT</name>
<dbReference type="AlphaFoldDB" id="A0A0G0ZGV1"/>
<dbReference type="SUPFAM" id="SSF53756">
    <property type="entry name" value="UDP-Glycosyltransferase/glycogen phosphorylase"/>
    <property type="match status" value="1"/>
</dbReference>
<dbReference type="EMBL" id="LCDG01000004">
    <property type="protein sequence ID" value="KKS47914.1"/>
    <property type="molecule type" value="Genomic_DNA"/>
</dbReference>
<sequence length="405" mass="45983">MKRVLILSLNYYPRFIGGAEVAIKEITDRIGSSDIEFHMVTLRFDASLPKVERVGNVLVHRIGFAKKYPDIADLKRFPLHLNKILFQFLATCEALHLHKKYHYDCIWAMMAHSAGVPAALFKMWNPQVPYLLTLQEGDPIDHIKRTMRFVYPIFARAFTRADIVQVISTFLGRWARDMGFVGPLEVVPNAVDTKHFSDEYTVEQLFALKQKLGKSSDDIFLITTSRLVAKNAVDDIIRALKLLPKEIKFLVLGIGPDETMLRSLARDSGVEDRVKFLGQISHNEMPVYLKVSDIFIRPSLSEGMGNSFIEAMAAGVPIIATQEGGISDFLFDPEKNPECEPTGLAVPVRDPEAIARQVKRLVEDQALRAYIVANAQKLAREKYDWNIISRDMKERVFSKLFTNKN</sequence>
<accession>A0A0G0ZGV1</accession>
<organism evidence="3 4">
    <name type="scientific">Candidatus Nomurabacteria bacterium GW2011_GWC2_42_20</name>
    <dbReference type="NCBI Taxonomy" id="1618756"/>
    <lineage>
        <taxon>Bacteria</taxon>
        <taxon>Candidatus Nomuraibacteriota</taxon>
    </lineage>
</organism>
<dbReference type="InterPro" id="IPR028098">
    <property type="entry name" value="Glyco_trans_4-like_N"/>
</dbReference>
<keyword evidence="3" id="KW-0808">Transferase</keyword>
<feature type="domain" description="Glycosyltransferase subfamily 4-like N-terminal" evidence="2">
    <location>
        <begin position="16"/>
        <end position="194"/>
    </location>
</feature>
<dbReference type="PANTHER" id="PTHR45947">
    <property type="entry name" value="SULFOQUINOVOSYL TRANSFERASE SQD2"/>
    <property type="match status" value="1"/>
</dbReference>
<evidence type="ECO:0000313" key="4">
    <source>
        <dbReference type="Proteomes" id="UP000034704"/>
    </source>
</evidence>
<dbReference type="PANTHER" id="PTHR45947:SF3">
    <property type="entry name" value="SULFOQUINOVOSYL TRANSFERASE SQD2"/>
    <property type="match status" value="1"/>
</dbReference>
<dbReference type="GO" id="GO:0016757">
    <property type="term" value="F:glycosyltransferase activity"/>
    <property type="evidence" value="ECO:0007669"/>
    <property type="project" value="InterPro"/>
</dbReference>
<evidence type="ECO:0000259" key="2">
    <source>
        <dbReference type="Pfam" id="PF13439"/>
    </source>
</evidence>
<protein>
    <submittedName>
        <fullName evidence="3">Glycosyltransferase</fullName>
    </submittedName>
</protein>
<gene>
    <name evidence="3" type="ORF">UV12_C0004G0022</name>
</gene>
<dbReference type="InterPro" id="IPR050194">
    <property type="entry name" value="Glycosyltransferase_grp1"/>
</dbReference>
<evidence type="ECO:0000313" key="3">
    <source>
        <dbReference type="EMBL" id="KKS47914.1"/>
    </source>
</evidence>
<dbReference type="Proteomes" id="UP000034704">
    <property type="component" value="Unassembled WGS sequence"/>
</dbReference>
<dbReference type="Gene3D" id="3.40.50.2000">
    <property type="entry name" value="Glycogen Phosphorylase B"/>
    <property type="match status" value="2"/>
</dbReference>
<dbReference type="STRING" id="1618756.UV12_C0004G0022"/>
<dbReference type="Pfam" id="PF00534">
    <property type="entry name" value="Glycos_transf_1"/>
    <property type="match status" value="1"/>
</dbReference>
<dbReference type="InterPro" id="IPR001296">
    <property type="entry name" value="Glyco_trans_1"/>
</dbReference>
<dbReference type="Pfam" id="PF13439">
    <property type="entry name" value="Glyco_transf_4"/>
    <property type="match status" value="1"/>
</dbReference>
<proteinExistence type="predicted"/>
<evidence type="ECO:0000259" key="1">
    <source>
        <dbReference type="Pfam" id="PF00534"/>
    </source>
</evidence>
<feature type="domain" description="Glycosyl transferase family 1" evidence="1">
    <location>
        <begin position="208"/>
        <end position="377"/>
    </location>
</feature>
<comment type="caution">
    <text evidence="3">The sequence shown here is derived from an EMBL/GenBank/DDBJ whole genome shotgun (WGS) entry which is preliminary data.</text>
</comment>